<evidence type="ECO:0000256" key="2">
    <source>
        <dbReference type="ARBA" id="ARBA00009236"/>
    </source>
</evidence>
<dbReference type="AlphaFoldDB" id="A0A6B1DU51"/>
<evidence type="ECO:0000313" key="7">
    <source>
        <dbReference type="EMBL" id="MYD90587.1"/>
    </source>
</evidence>
<feature type="domain" description="Aminotransferase class V" evidence="6">
    <location>
        <begin position="37"/>
        <end position="339"/>
    </location>
</feature>
<evidence type="ECO:0000259" key="6">
    <source>
        <dbReference type="Pfam" id="PF00266"/>
    </source>
</evidence>
<dbReference type="InterPro" id="IPR015422">
    <property type="entry name" value="PyrdxlP-dep_Trfase_small"/>
</dbReference>
<keyword evidence="7" id="KW-0032">Aminotransferase</keyword>
<gene>
    <name evidence="7" type="ORF">F4Y08_09675</name>
</gene>
<evidence type="ECO:0000256" key="4">
    <source>
        <dbReference type="PIRSR" id="PIRSR000524-1"/>
    </source>
</evidence>
<comment type="cofactor">
    <cofactor evidence="1 5">
        <name>pyridoxal 5'-phosphate</name>
        <dbReference type="ChEBI" id="CHEBI:597326"/>
    </cofactor>
</comment>
<comment type="caution">
    <text evidence="7">The sequence shown here is derived from an EMBL/GenBank/DDBJ whole genome shotgun (WGS) entry which is preliminary data.</text>
</comment>
<dbReference type="EMBL" id="VXPY01000069">
    <property type="protein sequence ID" value="MYD90587.1"/>
    <property type="molecule type" value="Genomic_DNA"/>
</dbReference>
<feature type="modified residue" description="N6-(pyridoxal phosphate)lysine" evidence="5">
    <location>
        <position position="206"/>
    </location>
</feature>
<name>A0A6B1DU51_9CHLR</name>
<dbReference type="PIRSF" id="PIRSF000524">
    <property type="entry name" value="SPT"/>
    <property type="match status" value="1"/>
</dbReference>
<dbReference type="InterPro" id="IPR000192">
    <property type="entry name" value="Aminotrans_V_dom"/>
</dbReference>
<dbReference type="Pfam" id="PF00266">
    <property type="entry name" value="Aminotran_5"/>
    <property type="match status" value="1"/>
</dbReference>
<evidence type="ECO:0000256" key="1">
    <source>
        <dbReference type="ARBA" id="ARBA00001933"/>
    </source>
</evidence>
<evidence type="ECO:0000256" key="5">
    <source>
        <dbReference type="PIRSR" id="PIRSR000524-50"/>
    </source>
</evidence>
<dbReference type="SUPFAM" id="SSF53383">
    <property type="entry name" value="PLP-dependent transferases"/>
    <property type="match status" value="1"/>
</dbReference>
<comment type="similarity">
    <text evidence="2">Belongs to the class-V pyridoxal-phosphate-dependent aminotransferase family.</text>
</comment>
<keyword evidence="3 5" id="KW-0663">Pyridoxal phosphate</keyword>
<keyword evidence="7" id="KW-0808">Transferase</keyword>
<dbReference type="InterPro" id="IPR015421">
    <property type="entry name" value="PyrdxlP-dep_Trfase_major"/>
</dbReference>
<dbReference type="GO" id="GO:0004760">
    <property type="term" value="F:L-serine-pyruvate transaminase activity"/>
    <property type="evidence" value="ECO:0007669"/>
    <property type="project" value="TreeGrafter"/>
</dbReference>
<dbReference type="PANTHER" id="PTHR21152:SF40">
    <property type="entry name" value="ALANINE--GLYOXYLATE AMINOTRANSFERASE"/>
    <property type="match status" value="1"/>
</dbReference>
<evidence type="ECO:0000256" key="3">
    <source>
        <dbReference type="ARBA" id="ARBA00022898"/>
    </source>
</evidence>
<dbReference type="GO" id="GO:0008453">
    <property type="term" value="F:alanine-glyoxylate transaminase activity"/>
    <property type="evidence" value="ECO:0007669"/>
    <property type="project" value="TreeGrafter"/>
</dbReference>
<organism evidence="7">
    <name type="scientific">Caldilineaceae bacterium SB0662_bin_9</name>
    <dbReference type="NCBI Taxonomy" id="2605258"/>
    <lineage>
        <taxon>Bacteria</taxon>
        <taxon>Bacillati</taxon>
        <taxon>Chloroflexota</taxon>
        <taxon>Caldilineae</taxon>
        <taxon>Caldilineales</taxon>
        <taxon>Caldilineaceae</taxon>
    </lineage>
</organism>
<dbReference type="InterPro" id="IPR024169">
    <property type="entry name" value="SP_NH2Trfase/AEP_transaminase"/>
</dbReference>
<dbReference type="GO" id="GO:0019265">
    <property type="term" value="P:glycine biosynthetic process, by transamination of glyoxylate"/>
    <property type="evidence" value="ECO:0007669"/>
    <property type="project" value="TreeGrafter"/>
</dbReference>
<dbReference type="Gene3D" id="3.40.640.10">
    <property type="entry name" value="Type I PLP-dependent aspartate aminotransferase-like (Major domain)"/>
    <property type="match status" value="1"/>
</dbReference>
<reference evidence="7" key="1">
    <citation type="submission" date="2019-09" db="EMBL/GenBank/DDBJ databases">
        <title>Characterisation of the sponge microbiome using genome-centric metagenomics.</title>
        <authorList>
            <person name="Engelberts J.P."/>
            <person name="Robbins S.J."/>
            <person name="De Goeij J.M."/>
            <person name="Aranda M."/>
            <person name="Bell S.C."/>
            <person name="Webster N.S."/>
        </authorList>
    </citation>
    <scope>NUCLEOTIDE SEQUENCE</scope>
    <source>
        <strain evidence="7">SB0662_bin_9</strain>
    </source>
</reference>
<dbReference type="Gene3D" id="3.90.1150.10">
    <property type="entry name" value="Aspartate Aminotransferase, domain 1"/>
    <property type="match status" value="1"/>
</dbReference>
<sequence length="373" mass="40657">MTPETALFADDPHMFFPGPVDVPDDAMAAQLKPLFGHRSDRMDELFGAVQERLRKVFCTDSRVYLLACSGSGLQEAAIRNCVRMPHTGAKVVVLVCGGFSQRWHDVAAGCGRTVVKHELPWFEAFTPDVVAAAVEQANTDGNLDAVCLVHNETSTGVMHNLAGISDAIRSAAPNALFLVDAVSSLAGTEIRCGDWQLDICLTSSQKALAVPPGLAIGAVSDRVLERAAEVEGRGWYFDFLNLEAYLARGTTPATPAISLVQSLLIQLDRILEEGLEVRWQRHRHLRDFTRQWAVDRGFSLCVPDEHASMTVTTLAGPRGWDLNAMNQRLAAAGLAVGSGYGKEKGKSFRIGHMGELRIDDLRRLFEIIESCTG</sequence>
<accession>A0A6B1DU51</accession>
<dbReference type="PANTHER" id="PTHR21152">
    <property type="entry name" value="AMINOTRANSFERASE CLASS V"/>
    <property type="match status" value="1"/>
</dbReference>
<protein>
    <submittedName>
        <fullName evidence="7">Alanine--glyoxylate aminotransferase family protein</fullName>
    </submittedName>
</protein>
<feature type="binding site" evidence="4">
    <location>
        <position position="349"/>
    </location>
    <ligand>
        <name>substrate</name>
    </ligand>
</feature>
<dbReference type="InterPro" id="IPR015424">
    <property type="entry name" value="PyrdxlP-dep_Trfase"/>
</dbReference>
<proteinExistence type="inferred from homology"/>